<organism evidence="1 2">
    <name type="scientific">Acipenser oxyrinchus oxyrinchus</name>
    <dbReference type="NCBI Taxonomy" id="40147"/>
    <lineage>
        <taxon>Eukaryota</taxon>
        <taxon>Metazoa</taxon>
        <taxon>Chordata</taxon>
        <taxon>Craniata</taxon>
        <taxon>Vertebrata</taxon>
        <taxon>Euteleostomi</taxon>
        <taxon>Actinopterygii</taxon>
        <taxon>Chondrostei</taxon>
        <taxon>Acipenseriformes</taxon>
        <taxon>Acipenseridae</taxon>
        <taxon>Acipenser</taxon>
    </lineage>
</organism>
<protein>
    <submittedName>
        <fullName evidence="1">Uncharacterized protein</fullName>
    </submittedName>
</protein>
<sequence length="117" mass="12832">MATFIPCASCYGNSGPLQLFRMSRTGGYLSLLSYHGPTGGPRPRLVCHTPRLTLRQICQLIRMMRQVRIKEAAKASAARIQAPGLSAPAPPVAMTSEKHCLSSCFRHHRSTNIKRVG</sequence>
<dbReference type="EMBL" id="JAGXEW010000017">
    <property type="protein sequence ID" value="KAK1162072.1"/>
    <property type="molecule type" value="Genomic_DNA"/>
</dbReference>
<dbReference type="AlphaFoldDB" id="A0AAD8D1L2"/>
<proteinExistence type="predicted"/>
<gene>
    <name evidence="1" type="ORF">AOXY_G18357</name>
</gene>
<name>A0AAD8D1L2_ACIOX</name>
<evidence type="ECO:0000313" key="2">
    <source>
        <dbReference type="Proteomes" id="UP001230051"/>
    </source>
</evidence>
<keyword evidence="2" id="KW-1185">Reference proteome</keyword>
<comment type="caution">
    <text evidence="1">The sequence shown here is derived from an EMBL/GenBank/DDBJ whole genome shotgun (WGS) entry which is preliminary data.</text>
</comment>
<dbReference type="Proteomes" id="UP001230051">
    <property type="component" value="Unassembled WGS sequence"/>
</dbReference>
<reference evidence="1" key="1">
    <citation type="submission" date="2022-02" db="EMBL/GenBank/DDBJ databases">
        <title>Atlantic sturgeon de novo genome assembly.</title>
        <authorList>
            <person name="Stock M."/>
            <person name="Klopp C."/>
            <person name="Guiguen Y."/>
            <person name="Cabau C."/>
            <person name="Parinello H."/>
            <person name="Santidrian Yebra-Pimentel E."/>
            <person name="Kuhl H."/>
            <person name="Dirks R.P."/>
            <person name="Guessner J."/>
            <person name="Wuertz S."/>
            <person name="Du K."/>
            <person name="Schartl M."/>
        </authorList>
    </citation>
    <scope>NUCLEOTIDE SEQUENCE</scope>
    <source>
        <strain evidence="1">STURGEONOMICS-FGT-2020</strain>
        <tissue evidence="1">Whole blood</tissue>
    </source>
</reference>
<accession>A0AAD8D1L2</accession>
<evidence type="ECO:0000313" key="1">
    <source>
        <dbReference type="EMBL" id="KAK1162072.1"/>
    </source>
</evidence>